<dbReference type="SUPFAM" id="SSF111474">
    <property type="entry name" value="Coronavirus S2 glycoprotein"/>
    <property type="match status" value="2"/>
</dbReference>
<evidence type="ECO:0000256" key="12">
    <source>
        <dbReference type="ARBA" id="ARBA00023180"/>
    </source>
</evidence>
<accession>A0AA49EB65</accession>
<dbReference type="InterPro" id="IPR002552">
    <property type="entry name" value="Spike_S2_CoV"/>
</dbReference>
<evidence type="ECO:0000256" key="13">
    <source>
        <dbReference type="ARBA" id="ARBA00023296"/>
    </source>
</evidence>
<dbReference type="InterPro" id="IPR002551">
    <property type="entry name" value="Spike_S1_CoV"/>
</dbReference>
<keyword evidence="8 14" id="KW-1133">Transmembrane helix</keyword>
<evidence type="ECO:0000256" key="7">
    <source>
        <dbReference type="ARBA" id="ARBA00022879"/>
    </source>
</evidence>
<keyword evidence="10" id="KW-0175">Coiled coil</keyword>
<evidence type="ECO:0000259" key="16">
    <source>
        <dbReference type="PROSITE" id="PS51924"/>
    </source>
</evidence>
<dbReference type="PROSITE" id="PS51924">
    <property type="entry name" value="COV_S2_HR2"/>
    <property type="match status" value="1"/>
</dbReference>
<evidence type="ECO:0000313" key="17">
    <source>
        <dbReference type="EMBL" id="WCC61963.1"/>
    </source>
</evidence>
<dbReference type="GO" id="GO:0075509">
    <property type="term" value="P:endocytosis involved in viral entry into host cell"/>
    <property type="evidence" value="ECO:0007669"/>
    <property type="project" value="InterPro"/>
</dbReference>
<evidence type="ECO:0000256" key="2">
    <source>
        <dbReference type="ARBA" id="ARBA00022692"/>
    </source>
</evidence>
<dbReference type="GO" id="GO:0046813">
    <property type="term" value="P:receptor-mediated virion attachment to host cell"/>
    <property type="evidence" value="ECO:0007669"/>
    <property type="project" value="InterPro"/>
</dbReference>
<sequence>MFRILCFALCIYFTNANYGCTTSSNGKLDMYNLNLGLSSNVTNAYVSGYLPLPNHWNCIQTPNGVANITRGAKAIFVSYYTNGREFAIGVGNSKNNASLGIYFYHKNGESKTYLRVCRWDKYYLTSTIPTSTTNGKDCFINENLHLHFVDKGTHNDVFGLSWSGDRLLLYLKNGVRSYYVPGIGDLDVVSFRCVLKETCAHQVIKEAITAIVNTTADGFISGYSVCDDCKGFPKYVFAVTEGGGIPPNFQFDNWFYLTNSSTPISGMFTSVQPFNLSCVWPVPSLTSNSLPVYFNMSKNTGAECNGYSNFDIGVVDAMRFSLNFTDKQIVRNGVISVFTSNNVYNFSCTNSSVLNSGDTLPFGDVTHTHYCYINYFTNTSTGANTSQFVGILPPQVKEFVIMRNGDFHLNGYRIFSVGTVESVIFNITTRDGRDFWTVAFANNAEVLTEINSTTIQNLLYCNNPVNTIKCQQLRFNLDDGFYSHIFDSADNLPRTIVRLPKYVTHSYVNITVGVNFEDKSLANYRISFAEDEISIGNDNRTTVCVDTTTVTTRLNFLAFSTFSTVVDIQAGSCPFSYLNLNNYLSFGSLCFSTRPNGGCMMSVVAKGYFGEFQKVGVLYVSHTKGDNVLGVPENNLPTIGVSDMSDVKLNVCTTFTIYGYTGRGIINRSNNTYISGLFYTSITGNLLGFKNSTTGEIFSISPCQLTTQVAVVSNNIVGVASGTQSVKLPFDTRINLGSFYYHYKNSSAELCKTPSLMYGGLGVCEDGRLINISRSEDTFVASAVISGNITIPVNFSFVVEPEYIQIMTKPVSIDCSVYVCNGNPRCLQLLTQYASVCRNVEEPLQLNARLEALELTSMIVVQERTLNLGVAANFNDTFDLTLALPRERQSRSAIEDLLFTKVITSGLGTVDEDYKACAERMANTIAEAGCVQYYNGIAVLPGVVDPSLLAQYTAALTGGMVLGGVTAAAAIPFSLAVQSRLNYLALQTDVLQRNQKILAQSFNAAMGNITVAFSGVSNAIQQTVSSLTTISRALNKVENVVNEQGTALSQLTKQLASNFQAISSSIEDLYNRLDRLEADQQVDRLITGRLAALNAFVTQQLLRYSEVRASRQLAQEKINECVKSQSSRYGFCGNGTHVFSVANAAPDGIMFLHANLVPTAFIQVSAFAGVCVDGRALVLRGRDEVLFLKPNTNKYLITPRLLFEPRVPVSADFVEVSSCNVTFVNLTVNELPELLPDYIDVNKTLKEFAATIPNRTEMQLTLNTYNATVLNLTDEVNSLTLQASELTKIASELNLTISKINNTLVELEWLNRVETYIKWPWYVWLAISVTLIILVGLMLWCCLATGCCGCCSCLVNSCSDCGGKRLQRYEIEKVHIQ</sequence>
<keyword evidence="6" id="KW-1043">Host membrane</keyword>
<keyword evidence="3" id="KW-0732">Signal</keyword>
<evidence type="ECO:0000256" key="11">
    <source>
        <dbReference type="ARBA" id="ARBA00023136"/>
    </source>
</evidence>
<dbReference type="Gene3D" id="1.20.5.300">
    <property type="match status" value="2"/>
</dbReference>
<dbReference type="InterPro" id="IPR043473">
    <property type="entry name" value="S2_sf_CoV"/>
</dbReference>
<keyword evidence="9" id="KW-0843">Virulence</keyword>
<dbReference type="Pfam" id="PF19214">
    <property type="entry name" value="CoV_S2_C"/>
    <property type="match status" value="1"/>
</dbReference>
<evidence type="ECO:0000256" key="14">
    <source>
        <dbReference type="SAM" id="Phobius"/>
    </source>
</evidence>
<feature type="domain" description="Coronavirus spike (S) glycoprotein S2 subunit heptad repeat 1 (HR1) region profile" evidence="15">
    <location>
        <begin position="971"/>
        <end position="1090"/>
    </location>
</feature>
<name>A0AA49EB65_9NIDO</name>
<dbReference type="GO" id="GO:0039654">
    <property type="term" value="P:fusion of virus membrane with host endosome membrane"/>
    <property type="evidence" value="ECO:0007669"/>
    <property type="project" value="InterPro"/>
</dbReference>
<dbReference type="InterPro" id="IPR043614">
    <property type="entry name" value="Spike_S2_CoV_C"/>
</dbReference>
<dbReference type="GO" id="GO:0019031">
    <property type="term" value="C:viral envelope"/>
    <property type="evidence" value="ECO:0007669"/>
    <property type="project" value="UniProtKB-KW"/>
</dbReference>
<organism evidence="17">
    <name type="scientific">Bat Coronavirus MpGD16</name>
    <dbReference type="NCBI Taxonomy" id="3018851"/>
    <lineage>
        <taxon>Viruses</taxon>
        <taxon>Riboviria</taxon>
        <taxon>Orthornavirae</taxon>
        <taxon>Pisuviricota</taxon>
        <taxon>Pisoniviricetes</taxon>
        <taxon>Nidovirales</taxon>
        <taxon>Cornidovirineae</taxon>
        <taxon>Coronaviridae</taxon>
        <taxon>Orthocoronavirinae</taxon>
    </lineage>
</organism>
<gene>
    <name evidence="17" type="primary">S</name>
</gene>
<keyword evidence="13" id="KW-1160">Virus entry into host cell</keyword>
<keyword evidence="12" id="KW-0325">Glycoprotein</keyword>
<dbReference type="GO" id="GO:0016020">
    <property type="term" value="C:membrane"/>
    <property type="evidence" value="ECO:0007669"/>
    <property type="project" value="InterPro"/>
</dbReference>
<evidence type="ECO:0000256" key="6">
    <source>
        <dbReference type="ARBA" id="ARBA00022870"/>
    </source>
</evidence>
<dbReference type="InterPro" id="IPR044874">
    <property type="entry name" value="Spike_S2_CoV_HR2"/>
</dbReference>
<dbReference type="GO" id="GO:0055036">
    <property type="term" value="C:virion membrane"/>
    <property type="evidence" value="ECO:0007669"/>
    <property type="project" value="UniProtKB-SubCell"/>
</dbReference>
<dbReference type="Gene3D" id="2.60.40.3130">
    <property type="match status" value="1"/>
</dbReference>
<feature type="domain" description="Coronavirus spike (S) glycoprotein S2 subunit heptad repeat 2 (HR2) region profile" evidence="16">
    <location>
        <begin position="1236"/>
        <end position="1332"/>
    </location>
</feature>
<reference evidence="17" key="1">
    <citation type="submission" date="2023-01" db="EMBL/GenBank/DDBJ databases">
        <title>Panoramic Analysis of Coronaviruses Carried by Representative Bat Species in Southern China to Better Understand the Coronavirus Sphere.</title>
        <authorList>
            <person name="Han Y."/>
            <person name="Xu P."/>
            <person name="Wang Y."/>
            <person name="Zhao W."/>
            <person name="Wang J."/>
            <person name="Jin Q."/>
            <person name="Wu Z."/>
        </authorList>
    </citation>
    <scope>NUCLEOTIDE SEQUENCE</scope>
    <source>
        <strain evidence="17">BtMp-AlphaCoV/GD2016-Q52</strain>
    </source>
</reference>
<evidence type="ECO:0000256" key="3">
    <source>
        <dbReference type="ARBA" id="ARBA00022729"/>
    </source>
</evidence>
<keyword evidence="4" id="KW-1161">Viral attachment to host cell</keyword>
<evidence type="ECO:0000256" key="8">
    <source>
        <dbReference type="ARBA" id="ARBA00022989"/>
    </source>
</evidence>
<evidence type="ECO:0000256" key="4">
    <source>
        <dbReference type="ARBA" id="ARBA00022804"/>
    </source>
</evidence>
<dbReference type="EMBL" id="OQ175072">
    <property type="protein sequence ID" value="WCC61963.1"/>
    <property type="molecule type" value="Genomic_RNA"/>
</dbReference>
<dbReference type="CDD" id="cd22369">
    <property type="entry name" value="alphaCoV_Spike_SD1-2_S1-S2_S2"/>
    <property type="match status" value="1"/>
</dbReference>
<evidence type="ECO:0000259" key="15">
    <source>
        <dbReference type="PROSITE" id="PS51923"/>
    </source>
</evidence>
<proteinExistence type="predicted"/>
<dbReference type="GO" id="GO:0019064">
    <property type="term" value="P:fusion of virus membrane with host plasma membrane"/>
    <property type="evidence" value="ECO:0007669"/>
    <property type="project" value="InterPro"/>
</dbReference>
<evidence type="ECO:0000256" key="1">
    <source>
        <dbReference type="ARBA" id="ARBA00022581"/>
    </source>
</evidence>
<evidence type="ECO:0000256" key="10">
    <source>
        <dbReference type="ARBA" id="ARBA00023054"/>
    </source>
</evidence>
<dbReference type="Pfam" id="PF19209">
    <property type="entry name" value="CoV_S1_C"/>
    <property type="match status" value="1"/>
</dbReference>
<keyword evidence="1" id="KW-0945">Host-virus interaction</keyword>
<keyword evidence="11 14" id="KW-0472">Membrane</keyword>
<evidence type="ECO:0000256" key="5">
    <source>
        <dbReference type="ARBA" id="ARBA00022844"/>
    </source>
</evidence>
<dbReference type="PROSITE" id="PS51923">
    <property type="entry name" value="COV_S2_HR1"/>
    <property type="match status" value="1"/>
</dbReference>
<feature type="transmembrane region" description="Helical" evidence="14">
    <location>
        <begin position="1321"/>
        <end position="1340"/>
    </location>
</feature>
<dbReference type="InterPro" id="IPR043607">
    <property type="entry name" value="CoV_S1_C"/>
</dbReference>
<dbReference type="InterPro" id="IPR044873">
    <property type="entry name" value="Spike_S2_CoV_HR1"/>
</dbReference>
<dbReference type="Pfam" id="PF01601">
    <property type="entry name" value="CoV_S2"/>
    <property type="match status" value="1"/>
</dbReference>
<keyword evidence="7" id="KW-0261">Viral envelope protein</keyword>
<keyword evidence="2 14" id="KW-0812">Transmembrane</keyword>
<dbReference type="Pfam" id="PF01600">
    <property type="entry name" value="CoV_S1"/>
    <property type="match status" value="1"/>
</dbReference>
<evidence type="ECO:0000256" key="9">
    <source>
        <dbReference type="ARBA" id="ARBA00023026"/>
    </source>
</evidence>
<dbReference type="GO" id="GO:0044173">
    <property type="term" value="C:host cell endoplasmic reticulum-Golgi intermediate compartment membrane"/>
    <property type="evidence" value="ECO:0007669"/>
    <property type="project" value="UniProtKB-SubCell"/>
</dbReference>
<protein>
    <submittedName>
        <fullName evidence="17">Spike protein</fullName>
    </submittedName>
</protein>
<keyword evidence="5" id="KW-0946">Virion</keyword>